<name>A0A2G8RZ46_9APHY</name>
<feature type="transmembrane region" description="Helical" evidence="1">
    <location>
        <begin position="21"/>
        <end position="44"/>
    </location>
</feature>
<feature type="transmembrane region" description="Helical" evidence="1">
    <location>
        <begin position="56"/>
        <end position="76"/>
    </location>
</feature>
<comment type="caution">
    <text evidence="2">The sequence shown here is derived from an EMBL/GenBank/DDBJ whole genome shotgun (WGS) entry which is preliminary data.</text>
</comment>
<evidence type="ECO:0000313" key="2">
    <source>
        <dbReference type="EMBL" id="PIL26796.1"/>
    </source>
</evidence>
<keyword evidence="1" id="KW-0812">Transmembrane</keyword>
<keyword evidence="3" id="KW-1185">Reference proteome</keyword>
<dbReference type="EMBL" id="AYKW01000037">
    <property type="protein sequence ID" value="PIL26796.1"/>
    <property type="molecule type" value="Genomic_DNA"/>
</dbReference>
<accession>A0A2G8RZ46</accession>
<keyword evidence="1" id="KW-1133">Transmembrane helix</keyword>
<evidence type="ECO:0000256" key="1">
    <source>
        <dbReference type="SAM" id="Phobius"/>
    </source>
</evidence>
<sequence length="79" mass="8570">MEALRLVERPVVRDEGRLSSLSPMLSLPIAAFTTFVLNLPLYFLDVAATNAWGTRAIEYSIGVGCVGTAASLFLCVEKH</sequence>
<dbReference type="AlphaFoldDB" id="A0A2G8RZ46"/>
<keyword evidence="1" id="KW-0472">Membrane</keyword>
<reference evidence="2 3" key="1">
    <citation type="journal article" date="2015" name="Sci. Rep.">
        <title>Chromosome-level genome map provides insights into diverse defense mechanisms in the medicinal fungus Ganoderma sinense.</title>
        <authorList>
            <person name="Zhu Y."/>
            <person name="Xu J."/>
            <person name="Sun C."/>
            <person name="Zhou S."/>
            <person name="Xu H."/>
            <person name="Nelson D.R."/>
            <person name="Qian J."/>
            <person name="Song J."/>
            <person name="Luo H."/>
            <person name="Xiang L."/>
            <person name="Li Y."/>
            <person name="Xu Z."/>
            <person name="Ji A."/>
            <person name="Wang L."/>
            <person name="Lu S."/>
            <person name="Hayward A."/>
            <person name="Sun W."/>
            <person name="Li X."/>
            <person name="Schwartz D.C."/>
            <person name="Wang Y."/>
            <person name="Chen S."/>
        </authorList>
    </citation>
    <scope>NUCLEOTIDE SEQUENCE [LARGE SCALE GENOMIC DNA]</scope>
    <source>
        <strain evidence="2 3">ZZ0214-1</strain>
    </source>
</reference>
<evidence type="ECO:0000313" key="3">
    <source>
        <dbReference type="Proteomes" id="UP000230002"/>
    </source>
</evidence>
<organism evidence="2 3">
    <name type="scientific">Ganoderma sinense ZZ0214-1</name>
    <dbReference type="NCBI Taxonomy" id="1077348"/>
    <lineage>
        <taxon>Eukaryota</taxon>
        <taxon>Fungi</taxon>
        <taxon>Dikarya</taxon>
        <taxon>Basidiomycota</taxon>
        <taxon>Agaricomycotina</taxon>
        <taxon>Agaricomycetes</taxon>
        <taxon>Polyporales</taxon>
        <taxon>Polyporaceae</taxon>
        <taxon>Ganoderma</taxon>
    </lineage>
</organism>
<gene>
    <name evidence="2" type="ORF">GSI_11132</name>
</gene>
<protein>
    <submittedName>
        <fullName evidence="2">Uncharacterized protein</fullName>
    </submittedName>
</protein>
<dbReference type="Proteomes" id="UP000230002">
    <property type="component" value="Unassembled WGS sequence"/>
</dbReference>
<proteinExistence type="predicted"/>